<dbReference type="AlphaFoldDB" id="A0A540VXX2"/>
<dbReference type="Pfam" id="PF02627">
    <property type="entry name" value="CMD"/>
    <property type="match status" value="1"/>
</dbReference>
<dbReference type="SUPFAM" id="SSF69118">
    <property type="entry name" value="AhpD-like"/>
    <property type="match status" value="1"/>
</dbReference>
<evidence type="ECO:0000313" key="3">
    <source>
        <dbReference type="EMBL" id="TQF01606.1"/>
    </source>
</evidence>
<dbReference type="GO" id="GO:0051920">
    <property type="term" value="F:peroxiredoxin activity"/>
    <property type="evidence" value="ECO:0007669"/>
    <property type="project" value="InterPro"/>
</dbReference>
<evidence type="ECO:0000313" key="4">
    <source>
        <dbReference type="Proteomes" id="UP000319103"/>
    </source>
</evidence>
<dbReference type="PANTHER" id="PTHR34846">
    <property type="entry name" value="4-CARBOXYMUCONOLACTONE DECARBOXYLASE FAMILY PROTEIN (AFU_ORTHOLOGUE AFUA_6G11590)"/>
    <property type="match status" value="1"/>
</dbReference>
<sequence length="182" mass="19104">MAIETTTTETTTTETAAAEATTARTVTASRLSNPVKLVPEMGAAAGALYKAVGNGSVPQGTIDLIQLRAGQIVGNTYLTALHTKSLRAAGEPEERIDAVASWQDAPYFTEAEAVALALVEAVLQPAIHGERVPDALFARAVAHYDEKALVTLALAIGQVNFFIPLALIGKPLPGLKPSEQWT</sequence>
<dbReference type="InterPro" id="IPR003779">
    <property type="entry name" value="CMD-like"/>
</dbReference>
<gene>
    <name evidence="3" type="ORF">E6W39_04315</name>
</gene>
<reference evidence="3 4" key="1">
    <citation type="submission" date="2019-06" db="EMBL/GenBank/DDBJ databases">
        <title>Description of Kitasatospora acidophila sp. nov. isolated from pine grove soil, and reclassification of Streptomyces novaecaesareae to Kitasatospora novaeceasareae comb. nov.</title>
        <authorList>
            <person name="Kim M.J."/>
        </authorList>
    </citation>
    <scope>NUCLEOTIDE SEQUENCE [LARGE SCALE GENOMIC DNA]</scope>
    <source>
        <strain evidence="3 4">MMS16-CNU292</strain>
    </source>
</reference>
<evidence type="ECO:0000256" key="1">
    <source>
        <dbReference type="SAM" id="MobiDB-lite"/>
    </source>
</evidence>
<dbReference type="OrthoDB" id="4543687at2"/>
<name>A0A540VXX2_9ACTN</name>
<proteinExistence type="predicted"/>
<comment type="caution">
    <text evidence="3">The sequence shown here is derived from an EMBL/GenBank/DDBJ whole genome shotgun (WGS) entry which is preliminary data.</text>
</comment>
<feature type="domain" description="Carboxymuconolactone decarboxylase-like" evidence="2">
    <location>
        <begin position="39"/>
        <end position="120"/>
    </location>
</feature>
<feature type="region of interest" description="Disordered" evidence="1">
    <location>
        <begin position="1"/>
        <end position="25"/>
    </location>
</feature>
<dbReference type="Gene3D" id="1.20.1290.10">
    <property type="entry name" value="AhpD-like"/>
    <property type="match status" value="1"/>
</dbReference>
<dbReference type="InterPro" id="IPR029032">
    <property type="entry name" value="AhpD-like"/>
</dbReference>
<dbReference type="EMBL" id="VIGB01000003">
    <property type="protein sequence ID" value="TQF01606.1"/>
    <property type="molecule type" value="Genomic_DNA"/>
</dbReference>
<protein>
    <submittedName>
        <fullName evidence="3">Carboxymuconolactone decarboxylase family protein</fullName>
    </submittedName>
</protein>
<accession>A0A540VXX2</accession>
<keyword evidence="4" id="KW-1185">Reference proteome</keyword>
<dbReference type="Proteomes" id="UP000319103">
    <property type="component" value="Unassembled WGS sequence"/>
</dbReference>
<organism evidence="3 4">
    <name type="scientific">Kitasatospora acidiphila</name>
    <dbReference type="NCBI Taxonomy" id="2567942"/>
    <lineage>
        <taxon>Bacteria</taxon>
        <taxon>Bacillati</taxon>
        <taxon>Actinomycetota</taxon>
        <taxon>Actinomycetes</taxon>
        <taxon>Kitasatosporales</taxon>
        <taxon>Streptomycetaceae</taxon>
        <taxon>Kitasatospora</taxon>
    </lineage>
</organism>
<dbReference type="RefSeq" id="WP_141632336.1">
    <property type="nucleotide sequence ID" value="NZ_VIGB01000003.1"/>
</dbReference>
<evidence type="ECO:0000259" key="2">
    <source>
        <dbReference type="Pfam" id="PF02627"/>
    </source>
</evidence>
<dbReference type="PANTHER" id="PTHR34846:SF10">
    <property type="entry name" value="CYTOPLASMIC PROTEIN"/>
    <property type="match status" value="1"/>
</dbReference>